<dbReference type="Pfam" id="PF12697">
    <property type="entry name" value="Abhydrolase_6"/>
    <property type="match status" value="1"/>
</dbReference>
<dbReference type="PANTHER" id="PTHR43433">
    <property type="entry name" value="HYDROLASE, ALPHA/BETA FOLD FAMILY PROTEIN"/>
    <property type="match status" value="1"/>
</dbReference>
<reference evidence="2 3" key="1">
    <citation type="submission" date="2018-07" db="EMBL/GenBank/DDBJ databases">
        <title>Genome guided investigation of antibiotics producing actinomycetales strain isolated from a Macau mangrove ecosystem.</title>
        <authorList>
            <person name="Hu D."/>
        </authorList>
    </citation>
    <scope>NUCLEOTIDE SEQUENCE [LARGE SCALE GENOMIC DNA]</scope>
    <source>
        <strain evidence="2 3">2297</strain>
    </source>
</reference>
<protein>
    <submittedName>
        <fullName evidence="2">Alpha/beta fold hydrolase</fullName>
    </submittedName>
</protein>
<accession>A0A369V5D0</accession>
<dbReference type="EMBL" id="QQBH01000014">
    <property type="protein sequence ID" value="RDD87110.1"/>
    <property type="molecule type" value="Genomic_DNA"/>
</dbReference>
<sequence length="239" mass="25213">MLCDRALWDDVAFPRGHDVHHVPLRRAEIGALAEDVLGTVRGPFVLVGLSLGAIVGFEVLRRAPERVAGLCVMATNAGAPRPEQYAAWRELDGLVAAGRFADVVERTLPGMFPDRTPTPRAARRYRAMAHAVGAGAARAQLAAQATRTDAMDVLRAARCPTAVLAGARDALCPPAFHRAIARAVPGARLTLLPDAGHLVPWQRPDAVSAALHDLVAAVGTAPSGADDSHLGTTTSTRRK</sequence>
<dbReference type="Gene3D" id="3.40.50.1820">
    <property type="entry name" value="alpha/beta hydrolase"/>
    <property type="match status" value="1"/>
</dbReference>
<proteinExistence type="predicted"/>
<dbReference type="SUPFAM" id="SSF53474">
    <property type="entry name" value="alpha/beta-Hydrolases"/>
    <property type="match status" value="1"/>
</dbReference>
<dbReference type="AlphaFoldDB" id="A0A369V5D0"/>
<comment type="caution">
    <text evidence="2">The sequence shown here is derived from an EMBL/GenBank/DDBJ whole genome shotgun (WGS) entry which is preliminary data.</text>
</comment>
<dbReference type="PANTHER" id="PTHR43433:SF4">
    <property type="entry name" value="NON-HEME CHLOROPEROXIDASE-RELATED"/>
    <property type="match status" value="1"/>
</dbReference>
<dbReference type="InterPro" id="IPR000073">
    <property type="entry name" value="AB_hydrolase_1"/>
</dbReference>
<dbReference type="InterPro" id="IPR029058">
    <property type="entry name" value="AB_hydrolase_fold"/>
</dbReference>
<dbReference type="Proteomes" id="UP000253742">
    <property type="component" value="Unassembled WGS sequence"/>
</dbReference>
<gene>
    <name evidence="2" type="ORF">DVZ84_21340</name>
</gene>
<dbReference type="GO" id="GO:0016787">
    <property type="term" value="F:hydrolase activity"/>
    <property type="evidence" value="ECO:0007669"/>
    <property type="project" value="UniProtKB-KW"/>
</dbReference>
<name>A0A369V5D0_9ACTN</name>
<dbReference type="InterPro" id="IPR050471">
    <property type="entry name" value="AB_hydrolase"/>
</dbReference>
<keyword evidence="2" id="KW-0378">Hydrolase</keyword>
<feature type="domain" description="AB hydrolase-1" evidence="1">
    <location>
        <begin position="17"/>
        <end position="210"/>
    </location>
</feature>
<organism evidence="2 3">
    <name type="scientific">Streptomyces parvulus</name>
    <dbReference type="NCBI Taxonomy" id="146923"/>
    <lineage>
        <taxon>Bacteria</taxon>
        <taxon>Bacillati</taxon>
        <taxon>Actinomycetota</taxon>
        <taxon>Actinomycetes</taxon>
        <taxon>Kitasatosporales</taxon>
        <taxon>Streptomycetaceae</taxon>
        <taxon>Streptomyces</taxon>
    </lineage>
</organism>
<evidence type="ECO:0000259" key="1">
    <source>
        <dbReference type="Pfam" id="PF12697"/>
    </source>
</evidence>
<evidence type="ECO:0000313" key="2">
    <source>
        <dbReference type="EMBL" id="RDD87110.1"/>
    </source>
</evidence>
<dbReference type="OrthoDB" id="63519at2"/>
<evidence type="ECO:0000313" key="3">
    <source>
        <dbReference type="Proteomes" id="UP000253742"/>
    </source>
</evidence>